<dbReference type="eggNOG" id="COG3077">
    <property type="taxonomic scope" value="Bacteria"/>
</dbReference>
<keyword evidence="2" id="KW-1277">Toxin-antitoxin system</keyword>
<dbReference type="PANTHER" id="PTHR38781">
    <property type="entry name" value="ANTITOXIN DINJ-RELATED"/>
    <property type="match status" value="1"/>
</dbReference>
<dbReference type="STRING" id="91604.ID47_02875"/>
<dbReference type="GO" id="GO:0044010">
    <property type="term" value="P:single-species biofilm formation"/>
    <property type="evidence" value="ECO:0007669"/>
    <property type="project" value="InterPro"/>
</dbReference>
<sequence length="91" mass="10575">MRTETVRTRVDPEVKERATILFKKLGLSMSDALNLFLHQSICEERIPFEIKLPNAETIEAIKAAQRGEVRETSIEEIRKMWDEAQEDNSDK</sequence>
<dbReference type="GO" id="GO:0006355">
    <property type="term" value="P:regulation of DNA-templated transcription"/>
    <property type="evidence" value="ECO:0007669"/>
    <property type="project" value="InterPro"/>
</dbReference>
<dbReference type="GO" id="GO:0000987">
    <property type="term" value="F:cis-regulatory region sequence-specific DNA binding"/>
    <property type="evidence" value="ECO:0007669"/>
    <property type="project" value="InterPro"/>
</dbReference>
<dbReference type="GO" id="GO:0015643">
    <property type="term" value="F:toxic substance binding"/>
    <property type="evidence" value="ECO:0007669"/>
    <property type="project" value="InterPro"/>
</dbReference>
<protein>
    <recommendedName>
        <fullName evidence="5">Damage-inducible protein J</fullName>
    </recommendedName>
</protein>
<organism evidence="3 4">
    <name type="scientific">Candidatus Odyssella acanthamoebae</name>
    <dbReference type="NCBI Taxonomy" id="91604"/>
    <lineage>
        <taxon>Bacteria</taxon>
        <taxon>Pseudomonadati</taxon>
        <taxon>Pseudomonadota</taxon>
        <taxon>Alphaproteobacteria</taxon>
        <taxon>Holosporales</taxon>
        <taxon>Candidatus Paracaedibacteraceae</taxon>
        <taxon>Candidatus Odyssella</taxon>
    </lineage>
</organism>
<accession>A0A077AW79</accession>
<dbReference type="PIRSF" id="PIRSF003108">
    <property type="entry name" value="DinJ"/>
    <property type="match status" value="1"/>
</dbReference>
<dbReference type="HOGENOM" id="CLU_154558_5_0_5"/>
<dbReference type="EMBL" id="CP008941">
    <property type="protein sequence ID" value="AIK95903.1"/>
    <property type="molecule type" value="Genomic_DNA"/>
</dbReference>
<dbReference type="GO" id="GO:0006351">
    <property type="term" value="P:DNA-templated transcription"/>
    <property type="evidence" value="ECO:0007669"/>
    <property type="project" value="TreeGrafter"/>
</dbReference>
<evidence type="ECO:0000313" key="4">
    <source>
        <dbReference type="Proteomes" id="UP000028926"/>
    </source>
</evidence>
<evidence type="ECO:0008006" key="5">
    <source>
        <dbReference type="Google" id="ProtNLM"/>
    </source>
</evidence>
<gene>
    <name evidence="3" type="ORF">ID47_02875</name>
</gene>
<evidence type="ECO:0000256" key="2">
    <source>
        <dbReference type="ARBA" id="ARBA00022649"/>
    </source>
</evidence>
<evidence type="ECO:0000313" key="3">
    <source>
        <dbReference type="EMBL" id="AIK95903.1"/>
    </source>
</evidence>
<dbReference type="Gene3D" id="1.10.1220.10">
    <property type="entry name" value="Met repressor-like"/>
    <property type="match status" value="1"/>
</dbReference>
<dbReference type="AlphaFoldDB" id="A0A077AW79"/>
<dbReference type="InterPro" id="IPR013321">
    <property type="entry name" value="Arc_rbn_hlx_hlx"/>
</dbReference>
<dbReference type="InterPro" id="IPR007337">
    <property type="entry name" value="RelB/DinJ"/>
</dbReference>
<dbReference type="KEGG" id="paca:ID47_02875"/>
<reference evidence="3 4" key="1">
    <citation type="submission" date="2014-07" db="EMBL/GenBank/DDBJ databases">
        <title>Comparative genomic insights into amoeba endosymbionts belonging to the families of Holosporaceae and Candidatus Midichloriaceae within Rickettsiales.</title>
        <authorList>
            <person name="Wang Z."/>
            <person name="Wu M."/>
        </authorList>
    </citation>
    <scope>NUCLEOTIDE SEQUENCE [LARGE SCALE GENOMIC DNA]</scope>
    <source>
        <strain evidence="3">PRA3</strain>
    </source>
</reference>
<keyword evidence="4" id="KW-1185">Reference proteome</keyword>
<name>A0A077AW79_9PROT</name>
<dbReference type="PANTHER" id="PTHR38781:SF1">
    <property type="entry name" value="ANTITOXIN DINJ-RELATED"/>
    <property type="match status" value="1"/>
</dbReference>
<dbReference type="RefSeq" id="WP_038463543.1">
    <property type="nucleotide sequence ID" value="NZ_CP008941.1"/>
</dbReference>
<comment type="similarity">
    <text evidence="1">Belongs to the RelB/DinJ antitoxin family.</text>
</comment>
<dbReference type="OrthoDB" id="9799097at2"/>
<dbReference type="NCBIfam" id="TIGR02384">
    <property type="entry name" value="RelB_DinJ"/>
    <property type="match status" value="1"/>
</dbReference>
<dbReference type="Pfam" id="PF04221">
    <property type="entry name" value="RelB"/>
    <property type="match status" value="1"/>
</dbReference>
<proteinExistence type="inferred from homology"/>
<dbReference type="Proteomes" id="UP000028926">
    <property type="component" value="Chromosome"/>
</dbReference>
<dbReference type="InterPro" id="IPR026262">
    <property type="entry name" value="DinJ"/>
</dbReference>
<evidence type="ECO:0000256" key="1">
    <source>
        <dbReference type="ARBA" id="ARBA00010562"/>
    </source>
</evidence>